<dbReference type="Proteomes" id="UP000006322">
    <property type="component" value="Unassembled WGS sequence"/>
</dbReference>
<dbReference type="STRING" id="1129793.GPLA_3810"/>
<sequence length="51" mass="6067">MAYLDEIEFIAKPESGDDEKVYQYLTFTPQNIINKTDDFGNQWATHNLYDY</sequence>
<evidence type="ECO:0000313" key="2">
    <source>
        <dbReference type="Proteomes" id="UP000006322"/>
    </source>
</evidence>
<reference evidence="2" key="1">
    <citation type="journal article" date="2014" name="Environ. Microbiol.">
        <title>Comparative genomics of the marine bacterial genus Glaciecola reveals the high degree of genomic diversity and genomic characteristic for cold adaptation.</title>
        <authorList>
            <person name="Qin Q.L."/>
            <person name="Xie B.B."/>
            <person name="Yu Y."/>
            <person name="Shu Y.L."/>
            <person name="Rong J.C."/>
            <person name="Zhang Y.J."/>
            <person name="Zhao D.L."/>
            <person name="Chen X.L."/>
            <person name="Zhang X.Y."/>
            <person name="Chen B."/>
            <person name="Zhou B.C."/>
            <person name="Zhang Y.Z."/>
        </authorList>
    </citation>
    <scope>NUCLEOTIDE SEQUENCE [LARGE SCALE GENOMIC DNA]</scope>
    <source>
        <strain evidence="2">LMG 21857</strain>
    </source>
</reference>
<evidence type="ECO:0000313" key="1">
    <source>
        <dbReference type="EMBL" id="GAC34695.1"/>
    </source>
</evidence>
<comment type="caution">
    <text evidence="1">The sequence shown here is derived from an EMBL/GenBank/DDBJ whole genome shotgun (WGS) entry which is preliminary data.</text>
</comment>
<dbReference type="AlphaFoldDB" id="K7AHH2"/>
<accession>K7AHH2</accession>
<name>K7AHH2_9ALTE</name>
<protein>
    <submittedName>
        <fullName evidence="1">Uncharacterized protein</fullName>
    </submittedName>
</protein>
<proteinExistence type="predicted"/>
<gene>
    <name evidence="1" type="ORF">GPLA_3810</name>
</gene>
<keyword evidence="2" id="KW-1185">Reference proteome</keyword>
<dbReference type="EMBL" id="BAER01000115">
    <property type="protein sequence ID" value="GAC34695.1"/>
    <property type="molecule type" value="Genomic_DNA"/>
</dbReference>
<organism evidence="1 2">
    <name type="scientific">Paraglaciecola polaris LMG 21857</name>
    <dbReference type="NCBI Taxonomy" id="1129793"/>
    <lineage>
        <taxon>Bacteria</taxon>
        <taxon>Pseudomonadati</taxon>
        <taxon>Pseudomonadota</taxon>
        <taxon>Gammaproteobacteria</taxon>
        <taxon>Alteromonadales</taxon>
        <taxon>Alteromonadaceae</taxon>
        <taxon>Paraglaciecola</taxon>
    </lineage>
</organism>